<dbReference type="InterPro" id="IPR051466">
    <property type="entry name" value="D-amino_acid_metab_enzyme"/>
</dbReference>
<dbReference type="PANTHER" id="PTHR28004:SF2">
    <property type="entry name" value="D-SERINE DEHYDRATASE"/>
    <property type="match status" value="1"/>
</dbReference>
<dbReference type="Pfam" id="PF01168">
    <property type="entry name" value="Ala_racemase_N"/>
    <property type="match status" value="1"/>
</dbReference>
<dbReference type="EMBL" id="QGTA01000079">
    <property type="protein sequence ID" value="RQW98118.1"/>
    <property type="molecule type" value="Genomic_DNA"/>
</dbReference>
<feature type="domain" description="Alanine racemase N-terminal" evidence="1">
    <location>
        <begin position="26"/>
        <end position="276"/>
    </location>
</feature>
<proteinExistence type="predicted"/>
<protein>
    <submittedName>
        <fullName evidence="2">Amino acid deaminase/aldolase</fullName>
    </submittedName>
</protein>
<dbReference type="InterPro" id="IPR029066">
    <property type="entry name" value="PLP-binding_barrel"/>
</dbReference>
<dbReference type="PANTHER" id="PTHR28004">
    <property type="entry name" value="ZGC:162816-RELATED"/>
    <property type="match status" value="1"/>
</dbReference>
<dbReference type="Proteomes" id="UP000274694">
    <property type="component" value="Unassembled WGS sequence"/>
</dbReference>
<dbReference type="InterPro" id="IPR001608">
    <property type="entry name" value="Ala_racemase_N"/>
</dbReference>
<gene>
    <name evidence="2" type="ORF">DLJ60_01710</name>
</gene>
<evidence type="ECO:0000313" key="2">
    <source>
        <dbReference type="EMBL" id="RQW98118.1"/>
    </source>
</evidence>
<comment type="caution">
    <text evidence="2">The sequence shown here is derived from an EMBL/GenBank/DDBJ whole genome shotgun (WGS) entry which is preliminary data.</text>
</comment>
<dbReference type="CDD" id="cd06813">
    <property type="entry name" value="PLPDE_III_DSD_D-TA_like_2"/>
    <property type="match status" value="1"/>
</dbReference>
<evidence type="ECO:0000259" key="1">
    <source>
        <dbReference type="Pfam" id="PF01168"/>
    </source>
</evidence>
<dbReference type="RefSeq" id="WP_069088064.1">
    <property type="nucleotide sequence ID" value="NZ_QGTA01000079.1"/>
</dbReference>
<dbReference type="SUPFAM" id="SSF51419">
    <property type="entry name" value="PLP-binding barrel"/>
    <property type="match status" value="1"/>
</dbReference>
<accession>A0ABX9YAY5</accession>
<dbReference type="Gene3D" id="3.20.20.10">
    <property type="entry name" value="Alanine racemase"/>
    <property type="match status" value="1"/>
</dbReference>
<evidence type="ECO:0000313" key="3">
    <source>
        <dbReference type="Proteomes" id="UP000274694"/>
    </source>
</evidence>
<name>A0ABX9YAY5_MICCH</name>
<organism evidence="2 3">
    <name type="scientific">Micromonospora chalcea</name>
    <dbReference type="NCBI Taxonomy" id="1874"/>
    <lineage>
        <taxon>Bacteria</taxon>
        <taxon>Bacillati</taxon>
        <taxon>Actinomycetota</taxon>
        <taxon>Actinomycetes</taxon>
        <taxon>Micromonosporales</taxon>
        <taxon>Micromonosporaceae</taxon>
        <taxon>Micromonospora</taxon>
    </lineage>
</organism>
<sequence>MAIDRDKLRERLDRATAHLDPPYAVVDLSAFDANAGALTGRADGKPLRVASKSVRVRELLTRVLGRPGWQGVMAFTLPEAVWLARSGVSDDVLVAYPTAHRAGLAELAADPALADAVTLMVDDPAQLDLIDEVCPPARRPALRVCLDLDASWRPLRGRVHVGVRRSPVHSATAAGALAAAVAARPGFRLVGLMSYEAQIAGLGDAPPGQAVLGSAIRVAQRGSYRELLARRSDAVAAVREHADLEFVNGGGTGSVAATSADPAVTEVTAGSGLYGPTLFDAYRAWRPTPAAFFACAVVRRPAPGLATVLGGGWIASGQAASSRLPRPWLPDGLKLLGAEGAGEVQTPLAGDAADGLRVGDRVWFRHAKAGEMCEHVNEVHLVDGDAVVATVPTYRGEGHAFL</sequence>
<keyword evidence="3" id="KW-1185">Reference proteome</keyword>
<reference evidence="2 3" key="1">
    <citation type="submission" date="2018-05" db="EMBL/GenBank/DDBJ databases">
        <title>Micromonospora from Atacama Desert.</title>
        <authorList>
            <person name="Carro L."/>
            <person name="Goodfellow M."/>
            <person name="Klenk H.-P."/>
        </authorList>
    </citation>
    <scope>NUCLEOTIDE SEQUENCE [LARGE SCALE GENOMIC DNA]</scope>
    <source>
        <strain evidence="2 3">LB41</strain>
    </source>
</reference>